<dbReference type="HAMAP" id="MF_00387">
    <property type="entry name" value="LpxA"/>
    <property type="match status" value="1"/>
</dbReference>
<keyword evidence="1 8" id="KW-0963">Cytoplasm</keyword>
<dbReference type="UniPathway" id="UPA00359">
    <property type="reaction ID" value="UER00477"/>
</dbReference>
<dbReference type="RefSeq" id="WP_045367168.1">
    <property type="nucleotide sequence ID" value="NZ_AP014648.1"/>
</dbReference>
<keyword evidence="3 8" id="KW-0441">Lipid A biosynthesis</keyword>
<comment type="pathway">
    <text evidence="8">Glycolipid biosynthesis; lipid IV(A) biosynthesis; lipid IV(A) from (3R)-3-hydroxytetradecanoyl-[acyl-carrier-protein] and UDP-N-acetyl-alpha-D-glucosamine: step 1/6.</text>
</comment>
<comment type="function">
    <text evidence="8">Involved in the biosynthesis of lipid A, a phosphorylated glycolipid that anchors the lipopolysaccharide to the outer membrane of the cell.</text>
</comment>
<feature type="domain" description="UDP N-acetylglucosamine O-acyltransferase C-terminal" evidence="9">
    <location>
        <begin position="176"/>
        <end position="255"/>
    </location>
</feature>
<reference evidence="10 11" key="1">
    <citation type="submission" date="2014-09" db="EMBL/GenBank/DDBJ databases">
        <title>Genome sequencing of Methyloceanibacter caenitepidi Gela4.</title>
        <authorList>
            <person name="Takeuchi M."/>
            <person name="Susumu S."/>
            <person name="Kamagata Y."/>
            <person name="Oshima K."/>
            <person name="Hattori M."/>
            <person name="Iwasaki W."/>
        </authorList>
    </citation>
    <scope>NUCLEOTIDE SEQUENCE [LARGE SCALE GENOMIC DNA]</scope>
    <source>
        <strain evidence="10 11">Gela4</strain>
    </source>
</reference>
<evidence type="ECO:0000256" key="2">
    <source>
        <dbReference type="ARBA" id="ARBA00022516"/>
    </source>
</evidence>
<dbReference type="CDD" id="cd03351">
    <property type="entry name" value="LbH_UDP-GlcNAc_AT"/>
    <property type="match status" value="1"/>
</dbReference>
<proteinExistence type="inferred from homology"/>
<evidence type="ECO:0000256" key="8">
    <source>
        <dbReference type="HAMAP-Rule" id="MF_00387"/>
    </source>
</evidence>
<dbReference type="InterPro" id="IPR010137">
    <property type="entry name" value="Lipid_A_LpxA"/>
</dbReference>
<accession>A0A0A8K6B0</accession>
<dbReference type="STRING" id="1384459.GL4_2101"/>
<evidence type="ECO:0000256" key="6">
    <source>
        <dbReference type="ARBA" id="ARBA00023098"/>
    </source>
</evidence>
<dbReference type="EMBL" id="AP014648">
    <property type="protein sequence ID" value="BAQ17544.1"/>
    <property type="molecule type" value="Genomic_DNA"/>
</dbReference>
<dbReference type="AlphaFoldDB" id="A0A0A8K6B0"/>
<comment type="subunit">
    <text evidence="8">Homotrimer.</text>
</comment>
<dbReference type="GO" id="GO:0009245">
    <property type="term" value="P:lipid A biosynthetic process"/>
    <property type="evidence" value="ECO:0007669"/>
    <property type="project" value="UniProtKB-UniRule"/>
</dbReference>
<dbReference type="OrthoDB" id="9807278at2"/>
<dbReference type="NCBIfam" id="TIGR01852">
    <property type="entry name" value="lipid_A_lpxA"/>
    <property type="match status" value="1"/>
</dbReference>
<evidence type="ECO:0000313" key="11">
    <source>
        <dbReference type="Proteomes" id="UP000031643"/>
    </source>
</evidence>
<dbReference type="InterPro" id="IPR011004">
    <property type="entry name" value="Trimer_LpxA-like_sf"/>
</dbReference>
<dbReference type="InterPro" id="IPR037157">
    <property type="entry name" value="Acetyltransf_C_sf"/>
</dbReference>
<comment type="subcellular location">
    <subcellularLocation>
        <location evidence="8">Cytoplasm</location>
    </subcellularLocation>
</comment>
<dbReference type="InterPro" id="IPR018357">
    <property type="entry name" value="Hexapep_transf_CS"/>
</dbReference>
<keyword evidence="2 8" id="KW-0444">Lipid biosynthesis</keyword>
<dbReference type="GO" id="GO:0005737">
    <property type="term" value="C:cytoplasm"/>
    <property type="evidence" value="ECO:0007669"/>
    <property type="project" value="UniProtKB-SubCell"/>
</dbReference>
<dbReference type="Pfam" id="PF13720">
    <property type="entry name" value="Acetyltransf_11"/>
    <property type="match status" value="1"/>
</dbReference>
<name>A0A0A8K6B0_9HYPH</name>
<evidence type="ECO:0000256" key="1">
    <source>
        <dbReference type="ARBA" id="ARBA00022490"/>
    </source>
</evidence>
<dbReference type="PROSITE" id="PS00101">
    <property type="entry name" value="HEXAPEP_TRANSFERASES"/>
    <property type="match status" value="1"/>
</dbReference>
<dbReference type="HOGENOM" id="CLU_061249_0_0_5"/>
<dbReference type="GO" id="GO:0008780">
    <property type="term" value="F:acyl-[acyl-carrier-protein]-UDP-N-acetylglucosamine O-acyltransferase activity"/>
    <property type="evidence" value="ECO:0007669"/>
    <property type="project" value="UniProtKB-UniRule"/>
</dbReference>
<sequence>MSNIHATAQVDPGAKLGSNVEIGPFCVVGPHVEIGDDAVIRSHVVIDGRTRIGAGCKIFPFVSVGLEPQDVKYKDDPSTVTIGENTVLREHVTVHRGTSTGHMATRVGSNCFLMIGAHVAHDCQIGDNVTLVNSVALGGHVSVGDGAIIGGLSAVHQFVRIGAYSFVGGMSGVAADLIPYGMALGNRANLNGLNIVGLKRRGFPREQIHEVRKAYRMLFSSEGTMKEQLEDVEAMFSTNELARQIIDFIKSDTDRQFCIPSNVASPSR</sequence>
<protein>
    <recommendedName>
        <fullName evidence="8">Acyl-[acyl-carrier-protein]--UDP-N-acetylglucosamine O-acyltransferase</fullName>
        <shortName evidence="8">UDP-N-acetylglucosamine acyltransferase</shortName>
        <ecNumber evidence="8">2.3.1.129</ecNumber>
    </recommendedName>
</protein>
<dbReference type="InterPro" id="IPR001451">
    <property type="entry name" value="Hexapep"/>
</dbReference>
<keyword evidence="11" id="KW-1185">Reference proteome</keyword>
<dbReference type="KEGG" id="mcg:GL4_2101"/>
<keyword evidence="5 8" id="KW-0677">Repeat</keyword>
<evidence type="ECO:0000313" key="10">
    <source>
        <dbReference type="EMBL" id="BAQ17544.1"/>
    </source>
</evidence>
<comment type="similarity">
    <text evidence="8">Belongs to the transferase hexapeptide repeat family. LpxA subfamily.</text>
</comment>
<comment type="catalytic activity">
    <reaction evidence="8">
        <text>a (3R)-hydroxyacyl-[ACP] + UDP-N-acetyl-alpha-D-glucosamine = a UDP-3-O-[(3R)-3-hydroxyacyl]-N-acetyl-alpha-D-glucosamine + holo-[ACP]</text>
        <dbReference type="Rhea" id="RHEA:67812"/>
        <dbReference type="Rhea" id="RHEA-COMP:9685"/>
        <dbReference type="Rhea" id="RHEA-COMP:9945"/>
        <dbReference type="ChEBI" id="CHEBI:57705"/>
        <dbReference type="ChEBI" id="CHEBI:64479"/>
        <dbReference type="ChEBI" id="CHEBI:78827"/>
        <dbReference type="ChEBI" id="CHEBI:173225"/>
        <dbReference type="EC" id="2.3.1.129"/>
    </reaction>
</comment>
<organism evidence="10 11">
    <name type="scientific">Methyloceanibacter caenitepidi</name>
    <dbReference type="NCBI Taxonomy" id="1384459"/>
    <lineage>
        <taxon>Bacteria</taxon>
        <taxon>Pseudomonadati</taxon>
        <taxon>Pseudomonadota</taxon>
        <taxon>Alphaproteobacteria</taxon>
        <taxon>Hyphomicrobiales</taxon>
        <taxon>Hyphomicrobiaceae</taxon>
        <taxon>Methyloceanibacter</taxon>
    </lineage>
</organism>
<evidence type="ECO:0000256" key="7">
    <source>
        <dbReference type="ARBA" id="ARBA00023315"/>
    </source>
</evidence>
<dbReference type="Pfam" id="PF00132">
    <property type="entry name" value="Hexapep"/>
    <property type="match status" value="2"/>
</dbReference>
<dbReference type="PANTHER" id="PTHR43480:SF1">
    <property type="entry name" value="ACYL-[ACYL-CARRIER-PROTEIN]--UDP-N-ACETYLGLUCOSAMINE O-ACYLTRANSFERASE, MITOCHONDRIAL-RELATED"/>
    <property type="match status" value="1"/>
</dbReference>
<dbReference type="EC" id="2.3.1.129" evidence="8"/>
<evidence type="ECO:0000259" key="9">
    <source>
        <dbReference type="Pfam" id="PF13720"/>
    </source>
</evidence>
<keyword evidence="4 8" id="KW-0808">Transferase</keyword>
<keyword evidence="7 8" id="KW-0012">Acyltransferase</keyword>
<dbReference type="Gene3D" id="1.20.1180.10">
    <property type="entry name" value="Udp N-acetylglucosamine O-acyltransferase, C-terminal domain"/>
    <property type="match status" value="1"/>
</dbReference>
<dbReference type="NCBIfam" id="NF003657">
    <property type="entry name" value="PRK05289.1"/>
    <property type="match status" value="1"/>
</dbReference>
<keyword evidence="6 8" id="KW-0443">Lipid metabolism</keyword>
<dbReference type="Proteomes" id="UP000031643">
    <property type="component" value="Chromosome"/>
</dbReference>
<evidence type="ECO:0000256" key="3">
    <source>
        <dbReference type="ARBA" id="ARBA00022556"/>
    </source>
</evidence>
<dbReference type="Gene3D" id="2.160.10.10">
    <property type="entry name" value="Hexapeptide repeat proteins"/>
    <property type="match status" value="1"/>
</dbReference>
<dbReference type="SUPFAM" id="SSF51161">
    <property type="entry name" value="Trimeric LpxA-like enzymes"/>
    <property type="match status" value="1"/>
</dbReference>
<dbReference type="PANTHER" id="PTHR43480">
    <property type="entry name" value="ACYL-[ACYL-CARRIER-PROTEIN]--UDP-N-ACETYLGLUCOSAMINE O-ACYLTRANSFERASE"/>
    <property type="match status" value="1"/>
</dbReference>
<dbReference type="InterPro" id="IPR029098">
    <property type="entry name" value="Acetyltransf_C"/>
</dbReference>
<evidence type="ECO:0000256" key="5">
    <source>
        <dbReference type="ARBA" id="ARBA00022737"/>
    </source>
</evidence>
<evidence type="ECO:0000256" key="4">
    <source>
        <dbReference type="ARBA" id="ARBA00022679"/>
    </source>
</evidence>
<dbReference type="GO" id="GO:0016020">
    <property type="term" value="C:membrane"/>
    <property type="evidence" value="ECO:0007669"/>
    <property type="project" value="GOC"/>
</dbReference>
<dbReference type="PIRSF" id="PIRSF000456">
    <property type="entry name" value="UDP-GlcNAc_acltr"/>
    <property type="match status" value="1"/>
</dbReference>
<gene>
    <name evidence="8" type="primary">lpxA</name>
    <name evidence="10" type="ORF">GL4_2101</name>
</gene>